<protein>
    <recommendedName>
        <fullName evidence="3">Restriction endonuclease</fullName>
    </recommendedName>
</protein>
<evidence type="ECO:0000313" key="1">
    <source>
        <dbReference type="EMBL" id="MDF0592987.1"/>
    </source>
</evidence>
<dbReference type="PANTHER" id="PTHR38733:SF1">
    <property type="entry name" value="TYPE IV METHYL-DIRECTED RESTRICTION ENZYME ECOKMCRBC"/>
    <property type="match status" value="1"/>
</dbReference>
<proteinExistence type="predicted"/>
<dbReference type="PANTHER" id="PTHR38733">
    <property type="entry name" value="PROTEIN MCRC"/>
    <property type="match status" value="1"/>
</dbReference>
<organism evidence="1 2">
    <name type="scientific">Candidatus Methanocrinis alkalitolerans</name>
    <dbReference type="NCBI Taxonomy" id="3033395"/>
    <lineage>
        <taxon>Archaea</taxon>
        <taxon>Methanobacteriati</taxon>
        <taxon>Methanobacteriota</taxon>
        <taxon>Stenosarchaea group</taxon>
        <taxon>Methanomicrobia</taxon>
        <taxon>Methanotrichales</taxon>
        <taxon>Methanotrichaceae</taxon>
        <taxon>Methanocrinis</taxon>
    </lineage>
</organism>
<keyword evidence="2" id="KW-1185">Reference proteome</keyword>
<dbReference type="RefSeq" id="WP_316968692.1">
    <property type="nucleotide sequence ID" value="NZ_JARFPL010000012.1"/>
</dbReference>
<dbReference type="Proteomes" id="UP001215956">
    <property type="component" value="Unassembled WGS sequence"/>
</dbReference>
<accession>A0ABT5XE46</accession>
<dbReference type="EMBL" id="JARFPL010000012">
    <property type="protein sequence ID" value="MDF0592987.1"/>
    <property type="molecule type" value="Genomic_DNA"/>
</dbReference>
<name>A0ABT5XE46_9EURY</name>
<reference evidence="1 2" key="1">
    <citation type="submission" date="2023-03" db="EMBL/GenBank/DDBJ databases">
        <title>Whole genome sequencing of Methanotrichaceae archaeon M04Ac.</title>
        <authorList>
            <person name="Khomyakova M.A."/>
            <person name="Merkel A.Y."/>
            <person name="Slobodkin A.I."/>
        </authorList>
    </citation>
    <scope>NUCLEOTIDE SEQUENCE [LARGE SCALE GENOMIC DNA]</scope>
    <source>
        <strain evidence="1 2">M04Ac</strain>
    </source>
</reference>
<dbReference type="InterPro" id="IPR019292">
    <property type="entry name" value="McrC"/>
</dbReference>
<sequence length="391" mass="44260">MLEISELRKGLLIKSNSYVGRVDLGNVRITIRPKIEDAPFLQLLRYAYGLRDLRLFGKTVYPPEPRAFQDLLIHQLVAEASELISRGLHRRYVRLDETLQSPRGRIDIKRIARNGGIAQAALPCTHYPRLEDCLINQVLLEGLRLGAKLTENVILRSNLRRLEGLIRDGISPIRLDQETIGRLRRQMTRQTAAYRPSISIIEILVAAQGLSLDDAKSDLALPGFLFDMNRFFQALLSRFLRENLPGYTIVDERRLRGMISYVPGKNPKNRPAPNPRPDYVIQRGPEVVSILDAKYRDLWANSLPREWLYQLAVYALSRGANGRSAILYPTTSPEAEEAWIEVRDPVAGGGRARVVLRPVDLYKLNDLISGGGGGRERGAYARRFAFGDSRR</sequence>
<evidence type="ECO:0000313" key="2">
    <source>
        <dbReference type="Proteomes" id="UP001215956"/>
    </source>
</evidence>
<gene>
    <name evidence="1" type="ORF">P0O24_05255</name>
</gene>
<comment type="caution">
    <text evidence="1">The sequence shown here is derived from an EMBL/GenBank/DDBJ whole genome shotgun (WGS) entry which is preliminary data.</text>
</comment>
<evidence type="ECO:0008006" key="3">
    <source>
        <dbReference type="Google" id="ProtNLM"/>
    </source>
</evidence>
<dbReference type="Pfam" id="PF10117">
    <property type="entry name" value="McrBC"/>
    <property type="match status" value="1"/>
</dbReference>